<evidence type="ECO:0000256" key="1">
    <source>
        <dbReference type="SAM" id="SignalP"/>
    </source>
</evidence>
<organism evidence="2 3">
    <name type="scientific">Metarhizium album (strain ARSEF 1941)</name>
    <dbReference type="NCBI Taxonomy" id="1081103"/>
    <lineage>
        <taxon>Eukaryota</taxon>
        <taxon>Fungi</taxon>
        <taxon>Dikarya</taxon>
        <taxon>Ascomycota</taxon>
        <taxon>Pezizomycotina</taxon>
        <taxon>Sordariomycetes</taxon>
        <taxon>Hypocreomycetidae</taxon>
        <taxon>Hypocreales</taxon>
        <taxon>Clavicipitaceae</taxon>
        <taxon>Metarhizium</taxon>
    </lineage>
</organism>
<dbReference type="Proteomes" id="UP000030816">
    <property type="component" value="Unassembled WGS sequence"/>
</dbReference>
<keyword evidence="3" id="KW-1185">Reference proteome</keyword>
<comment type="caution">
    <text evidence="2">The sequence shown here is derived from an EMBL/GenBank/DDBJ whole genome shotgun (WGS) entry which is preliminary data.</text>
</comment>
<dbReference type="RefSeq" id="XP_040675135.1">
    <property type="nucleotide sequence ID" value="XM_040826876.1"/>
</dbReference>
<sequence>MKFTTLPILFAAATAVTAEEFERLHLPSPQNWIAGSRLFPGSIIAGYNADYDKYDAKSWAQHVLTQCKGYEACTSSLSFSGINSGTPKERAWFGYVFRGGKTKESDFQRADDVEDSVVYVKDD</sequence>
<evidence type="ECO:0000313" key="3">
    <source>
        <dbReference type="Proteomes" id="UP000030816"/>
    </source>
</evidence>
<gene>
    <name evidence="2" type="ORF">MAM_08078</name>
</gene>
<evidence type="ECO:0008006" key="4">
    <source>
        <dbReference type="Google" id="ProtNLM"/>
    </source>
</evidence>
<name>A0A0B2WK49_METAS</name>
<evidence type="ECO:0000313" key="2">
    <source>
        <dbReference type="EMBL" id="KHN94069.1"/>
    </source>
</evidence>
<dbReference type="GeneID" id="63742533"/>
<accession>A0A0B2WK49</accession>
<dbReference type="OrthoDB" id="4175349at2759"/>
<reference evidence="2 3" key="1">
    <citation type="journal article" date="2014" name="Proc. Natl. Acad. Sci. U.S.A.">
        <title>Trajectory and genomic determinants of fungal-pathogen speciation and host adaptation.</title>
        <authorList>
            <person name="Hu X."/>
            <person name="Xiao G."/>
            <person name="Zheng P."/>
            <person name="Shang Y."/>
            <person name="Su Y."/>
            <person name="Zhang X."/>
            <person name="Liu X."/>
            <person name="Zhan S."/>
            <person name="St Leger R.J."/>
            <person name="Wang C."/>
        </authorList>
    </citation>
    <scope>NUCLEOTIDE SEQUENCE [LARGE SCALE GENOMIC DNA]</scope>
    <source>
        <strain evidence="2 3">ARSEF 1941</strain>
    </source>
</reference>
<dbReference type="HOGENOM" id="CLU_151421_0_0_1"/>
<protein>
    <recommendedName>
        <fullName evidence="4">Beta/gamma crystallin</fullName>
    </recommendedName>
</protein>
<feature type="chain" id="PRO_5002081242" description="Beta/gamma crystallin" evidence="1">
    <location>
        <begin position="19"/>
        <end position="123"/>
    </location>
</feature>
<feature type="signal peptide" evidence="1">
    <location>
        <begin position="1"/>
        <end position="18"/>
    </location>
</feature>
<dbReference type="EMBL" id="AZHE01000042">
    <property type="protein sequence ID" value="KHN94069.1"/>
    <property type="molecule type" value="Genomic_DNA"/>
</dbReference>
<proteinExistence type="predicted"/>
<dbReference type="AlphaFoldDB" id="A0A0B2WK49"/>
<keyword evidence="1" id="KW-0732">Signal</keyword>